<dbReference type="EMBL" id="CP068053">
    <property type="protein sequence ID" value="QQT02716.1"/>
    <property type="molecule type" value="Genomic_DNA"/>
</dbReference>
<evidence type="ECO:0000256" key="3">
    <source>
        <dbReference type="SAM" id="MobiDB-lite"/>
    </source>
</evidence>
<organism evidence="6 7">
    <name type="scientific">Peribacillus psychrosaccharolyticus</name>
    <name type="common">Bacillus psychrosaccharolyticus</name>
    <dbReference type="NCBI Taxonomy" id="1407"/>
    <lineage>
        <taxon>Bacteria</taxon>
        <taxon>Bacillati</taxon>
        <taxon>Bacillota</taxon>
        <taxon>Bacilli</taxon>
        <taxon>Bacillales</taxon>
        <taxon>Bacillaceae</taxon>
        <taxon>Peribacillus</taxon>
    </lineage>
</organism>
<feature type="region of interest" description="Disordered" evidence="3">
    <location>
        <begin position="285"/>
        <end position="320"/>
    </location>
</feature>
<dbReference type="Proteomes" id="UP000595254">
    <property type="component" value="Chromosome"/>
</dbReference>
<sequence length="441" mass="47882">MIALSTAITLGLGSMFTIQHADAESIKEMQEKTKKIEEQQSGVKLDINRADQDINKLQNQQETVEQQIHRLELAINDSTQKIAEKGIQIEETKEEIEALKAEIIVLKDRIAKRNELLKERAVSLQESGGNVSYLEVLLGSSSFSDFIGRVGAVTTIVEADQEILKQHEIDKKDLEDKQKSVETKLNNLESMRAELENMKSQLTAQKGQKDKLMAQLEEKEDDAHELKMNLKEEEENLAAQASAMKEAINLEKNRLAELEAARKKAAAEEKKRAAEAAAAAAKQSAASAKSSSGSSSSNTPAVTSAPPVSSGQFTRPSAGRVTSQIGSRWNKFHAGIDIAQSGTVPVVAAADGVVIRSYLSSSYGNCIMVSHSIGGQTYTTVYAHLSSRNVGSGQVVAKGQQIGIMGNTGHSFGQHLHFELHKGAWNVSKTNAVNPLNYVSM</sequence>
<dbReference type="AlphaFoldDB" id="A0A974NRV7"/>
<evidence type="ECO:0000313" key="7">
    <source>
        <dbReference type="Proteomes" id="UP000595254"/>
    </source>
</evidence>
<dbReference type="KEGG" id="ppsr:I6J18_16255"/>
<reference evidence="6 7" key="1">
    <citation type="submission" date="2021-01" db="EMBL/GenBank/DDBJ databases">
        <title>FDA dAtabase for Regulatory Grade micrObial Sequences (FDA-ARGOS): Supporting development and validation of Infectious Disease Dx tests.</title>
        <authorList>
            <person name="Nelson B."/>
            <person name="Plummer A."/>
            <person name="Tallon L."/>
            <person name="Sadzewicz L."/>
            <person name="Zhao X."/>
            <person name="Boylan J."/>
            <person name="Ott S."/>
            <person name="Bowen H."/>
            <person name="Vavikolanu K."/>
            <person name="Mehta A."/>
            <person name="Aluvathingal J."/>
            <person name="Nadendla S."/>
            <person name="Myers T."/>
            <person name="Yan Y."/>
            <person name="Sichtig H."/>
        </authorList>
    </citation>
    <scope>NUCLEOTIDE SEQUENCE [LARGE SCALE GENOMIC DNA]</scope>
    <source>
        <strain evidence="6 7">FDAARGOS_1161</strain>
    </source>
</reference>
<feature type="coiled-coil region" evidence="2">
    <location>
        <begin position="157"/>
        <end position="284"/>
    </location>
</feature>
<keyword evidence="7" id="KW-1185">Reference proteome</keyword>
<dbReference type="GO" id="GO:0004222">
    <property type="term" value="F:metalloendopeptidase activity"/>
    <property type="evidence" value="ECO:0007669"/>
    <property type="project" value="TreeGrafter"/>
</dbReference>
<dbReference type="InterPro" id="IPR011055">
    <property type="entry name" value="Dup_hybrid_motif"/>
</dbReference>
<evidence type="ECO:0000259" key="5">
    <source>
        <dbReference type="Pfam" id="PF24568"/>
    </source>
</evidence>
<dbReference type="SUPFAM" id="SSF51261">
    <property type="entry name" value="Duplicated hybrid motif"/>
    <property type="match status" value="1"/>
</dbReference>
<accession>A0A974NRV7</accession>
<dbReference type="PANTHER" id="PTHR21666">
    <property type="entry name" value="PEPTIDASE-RELATED"/>
    <property type="match status" value="1"/>
</dbReference>
<dbReference type="InterPro" id="IPR050570">
    <property type="entry name" value="Cell_wall_metabolism_enzyme"/>
</dbReference>
<evidence type="ECO:0000256" key="2">
    <source>
        <dbReference type="SAM" id="Coils"/>
    </source>
</evidence>
<dbReference type="PANTHER" id="PTHR21666:SF270">
    <property type="entry name" value="MUREIN HYDROLASE ACTIVATOR ENVC"/>
    <property type="match status" value="1"/>
</dbReference>
<dbReference type="InterPro" id="IPR057309">
    <property type="entry name" value="PcsB_CC"/>
</dbReference>
<evidence type="ECO:0000256" key="1">
    <source>
        <dbReference type="ARBA" id="ARBA00022729"/>
    </source>
</evidence>
<feature type="domain" description="M23ase beta-sheet core" evidence="4">
    <location>
        <begin position="331"/>
        <end position="429"/>
    </location>
</feature>
<proteinExistence type="predicted"/>
<evidence type="ECO:0000313" key="6">
    <source>
        <dbReference type="EMBL" id="QQT02716.1"/>
    </source>
</evidence>
<dbReference type="Gene3D" id="6.10.250.3150">
    <property type="match status" value="1"/>
</dbReference>
<keyword evidence="2" id="KW-0175">Coiled coil</keyword>
<dbReference type="InterPro" id="IPR016047">
    <property type="entry name" value="M23ase_b-sheet_dom"/>
</dbReference>
<feature type="coiled-coil region" evidence="2">
    <location>
        <begin position="47"/>
        <end position="127"/>
    </location>
</feature>
<keyword evidence="1" id="KW-0732">Signal</keyword>
<protein>
    <submittedName>
        <fullName evidence="6">Peptidoglycan DD-metalloendopeptidase family protein</fullName>
    </submittedName>
</protein>
<dbReference type="Pfam" id="PF24568">
    <property type="entry name" value="CC_PcsB"/>
    <property type="match status" value="1"/>
</dbReference>
<dbReference type="Gene3D" id="2.70.70.10">
    <property type="entry name" value="Glucose Permease (Domain IIA)"/>
    <property type="match status" value="1"/>
</dbReference>
<evidence type="ECO:0000259" key="4">
    <source>
        <dbReference type="Pfam" id="PF01551"/>
    </source>
</evidence>
<dbReference type="Pfam" id="PF01551">
    <property type="entry name" value="Peptidase_M23"/>
    <property type="match status" value="1"/>
</dbReference>
<feature type="domain" description="Peptidoglycan hydrolase PcsB coiled-coil" evidence="5">
    <location>
        <begin position="104"/>
        <end position="177"/>
    </location>
</feature>
<gene>
    <name evidence="6" type="ORF">I6J18_16255</name>
</gene>
<feature type="compositionally biased region" description="Low complexity" evidence="3">
    <location>
        <begin position="285"/>
        <end position="297"/>
    </location>
</feature>
<feature type="compositionally biased region" description="Polar residues" evidence="3">
    <location>
        <begin position="298"/>
        <end position="320"/>
    </location>
</feature>
<dbReference type="CDD" id="cd12797">
    <property type="entry name" value="M23_peptidase"/>
    <property type="match status" value="1"/>
</dbReference>
<name>A0A974NRV7_PERPY</name>